<dbReference type="SUPFAM" id="SSF50814">
    <property type="entry name" value="Lipocalins"/>
    <property type="match status" value="1"/>
</dbReference>
<evidence type="ECO:0000259" key="3">
    <source>
        <dbReference type="Pfam" id="PF00061"/>
    </source>
</evidence>
<organism evidence="4 5">
    <name type="scientific">Microctonus hyperodae</name>
    <name type="common">Parasitoid wasp</name>
    <dbReference type="NCBI Taxonomy" id="165561"/>
    <lineage>
        <taxon>Eukaryota</taxon>
        <taxon>Metazoa</taxon>
        <taxon>Ecdysozoa</taxon>
        <taxon>Arthropoda</taxon>
        <taxon>Hexapoda</taxon>
        <taxon>Insecta</taxon>
        <taxon>Pterygota</taxon>
        <taxon>Neoptera</taxon>
        <taxon>Endopterygota</taxon>
        <taxon>Hymenoptera</taxon>
        <taxon>Apocrita</taxon>
        <taxon>Ichneumonoidea</taxon>
        <taxon>Braconidae</taxon>
        <taxon>Euphorinae</taxon>
        <taxon>Microctonus</taxon>
    </lineage>
</organism>
<dbReference type="Pfam" id="PF00061">
    <property type="entry name" value="Lipocalin"/>
    <property type="match status" value="1"/>
</dbReference>
<evidence type="ECO:0000256" key="2">
    <source>
        <dbReference type="SAM" id="SignalP"/>
    </source>
</evidence>
<dbReference type="PRINTS" id="PR00179">
    <property type="entry name" value="LIPOCALIN"/>
</dbReference>
<accession>A0AA39KNG0</accession>
<proteinExistence type="inferred from homology"/>
<dbReference type="PROSITE" id="PS00213">
    <property type="entry name" value="LIPOCALIN"/>
    <property type="match status" value="1"/>
</dbReference>
<dbReference type="Proteomes" id="UP001168972">
    <property type="component" value="Unassembled WGS sequence"/>
</dbReference>
<dbReference type="InterPro" id="IPR012674">
    <property type="entry name" value="Calycin"/>
</dbReference>
<evidence type="ECO:0000313" key="4">
    <source>
        <dbReference type="EMBL" id="KAK0167965.1"/>
    </source>
</evidence>
<dbReference type="EMBL" id="JAQQBR010001831">
    <property type="protein sequence ID" value="KAK0167965.1"/>
    <property type="molecule type" value="Genomic_DNA"/>
</dbReference>
<keyword evidence="2" id="KW-0732">Signal</keyword>
<dbReference type="InterPro" id="IPR000566">
    <property type="entry name" value="Lipocln_cytosolic_FA-bd_dom"/>
</dbReference>
<reference evidence="4" key="2">
    <citation type="submission" date="2023-03" db="EMBL/GenBank/DDBJ databases">
        <authorList>
            <person name="Inwood S.N."/>
            <person name="Skelly J.G."/>
            <person name="Guhlin J."/>
            <person name="Harrop T.W.R."/>
            <person name="Goldson S.G."/>
            <person name="Dearden P.K."/>
        </authorList>
    </citation>
    <scope>NUCLEOTIDE SEQUENCE</scope>
    <source>
        <strain evidence="4">Lincoln</strain>
        <tissue evidence="4">Whole body</tissue>
    </source>
</reference>
<keyword evidence="5" id="KW-1185">Reference proteome</keyword>
<protein>
    <recommendedName>
        <fullName evidence="3">Lipocalin/cytosolic fatty-acid binding domain-containing protein</fullName>
    </recommendedName>
</protein>
<evidence type="ECO:0000256" key="1">
    <source>
        <dbReference type="RuleBase" id="RU003695"/>
    </source>
</evidence>
<feature type="domain" description="Lipocalin/cytosolic fatty-acid binding" evidence="3">
    <location>
        <begin position="41"/>
        <end position="171"/>
    </location>
</feature>
<dbReference type="AlphaFoldDB" id="A0AA39KNG0"/>
<reference evidence="4" key="1">
    <citation type="journal article" date="2023" name="bioRxiv">
        <title>Scaffold-level genome assemblies of two parasitoid biocontrol wasps reveal the parthenogenesis mechanism and an associated novel virus.</title>
        <authorList>
            <person name="Inwood S."/>
            <person name="Skelly J."/>
            <person name="Guhlin J."/>
            <person name="Harrop T."/>
            <person name="Goldson S."/>
            <person name="Dearden P."/>
        </authorList>
    </citation>
    <scope>NUCLEOTIDE SEQUENCE</scope>
    <source>
        <strain evidence="4">Lincoln</strain>
        <tissue evidence="4">Whole body</tissue>
    </source>
</reference>
<comment type="caution">
    <text evidence="4">The sequence shown here is derived from an EMBL/GenBank/DDBJ whole genome shotgun (WGS) entry which is preliminary data.</text>
</comment>
<feature type="signal peptide" evidence="2">
    <location>
        <begin position="1"/>
        <end position="23"/>
    </location>
</feature>
<gene>
    <name evidence="4" type="ORF">PV327_001811</name>
</gene>
<name>A0AA39KNG0_MICHY</name>
<comment type="similarity">
    <text evidence="1">Belongs to the calycin superfamily. Lipocalin family.</text>
</comment>
<evidence type="ECO:0000313" key="5">
    <source>
        <dbReference type="Proteomes" id="UP001168972"/>
    </source>
</evidence>
<dbReference type="Gene3D" id="2.40.128.20">
    <property type="match status" value="1"/>
</dbReference>
<sequence length="193" mass="21796">MSLKNILTLSILICFNIHYTIRGEIILGAEIPNLDITKILGKWYLVGSTEATSELFCVNIIVQQQSENNFMMAAEVSLMPFLKTKYSLNSSKIISNVQMNATKIDGSSIINVEQYPGNKSVLVISDVNYDFYMVFYSSDTMTHLNDGTHAIIYIFSREKTLSDDVFDKVKNSNFYTQGIDSMNKLLRVKANVC</sequence>
<dbReference type="InterPro" id="IPR022272">
    <property type="entry name" value="Lipocalin_CS"/>
</dbReference>
<feature type="chain" id="PRO_5041367203" description="Lipocalin/cytosolic fatty-acid binding domain-containing protein" evidence="2">
    <location>
        <begin position="24"/>
        <end position="193"/>
    </location>
</feature>